<evidence type="ECO:0000256" key="4">
    <source>
        <dbReference type="ARBA" id="ARBA00023136"/>
    </source>
</evidence>
<sequence>MSKAPWRPQARAPISSSRSEMVRYGADSYSSAEESGDDEVDNIQSKPLRDPNCSVSPSQTKWQRDTSSLANYECYSTDTSELTLNESVNESFHRSQSLERLYQHNHTNKGKDSSATILCLSLITIIVGVLAAIYITMFPTLPYENSDLAVTEHTLFSDNLLSIKKKYEISDDSILQVESGVRTIFDKNITGSFTFVYNSESKHFNLNNFENFVNEAALVTARYLRNTDSSNGKNTGAIRHTVLTGSDIALKNHGEFMNKYRKNVEQTGVMLVKDLEMVPSDVAMAFHYYCDEYNPLVKKSAIFFTMDLGKCSSDYGKKMHAFIENCLKQKWSSVSPEKITPLLTRVVTEVIDIYSIFQ</sequence>
<gene>
    <name evidence="7" type="ORF">PLXY2_LOCUS4466</name>
</gene>
<evidence type="ECO:0000256" key="6">
    <source>
        <dbReference type="SAM" id="Phobius"/>
    </source>
</evidence>
<reference evidence="7" key="1">
    <citation type="submission" date="2020-11" db="EMBL/GenBank/DDBJ databases">
        <authorList>
            <person name="Whiteford S."/>
        </authorList>
    </citation>
    <scope>NUCLEOTIDE SEQUENCE</scope>
</reference>
<dbReference type="InterPro" id="IPR038599">
    <property type="entry name" value="LAP1C-like_C_sf"/>
</dbReference>
<protein>
    <submittedName>
        <fullName evidence="7">(diamondback moth) hypothetical protein</fullName>
    </submittedName>
</protein>
<comment type="subcellular location">
    <subcellularLocation>
        <location evidence="1">Membrane</location>
    </subcellularLocation>
</comment>
<feature type="region of interest" description="Disordered" evidence="5">
    <location>
        <begin position="1"/>
        <end position="60"/>
    </location>
</feature>
<accession>A0A8S4E5F9</accession>
<dbReference type="Gene3D" id="3.40.50.12190">
    <property type="match status" value="1"/>
</dbReference>
<comment type="caution">
    <text evidence="7">The sequence shown here is derived from an EMBL/GenBank/DDBJ whole genome shotgun (WGS) entry which is preliminary data.</text>
</comment>
<dbReference type="InterPro" id="IPR008662">
    <property type="entry name" value="TOIP1/2"/>
</dbReference>
<evidence type="ECO:0000313" key="8">
    <source>
        <dbReference type="Proteomes" id="UP000653454"/>
    </source>
</evidence>
<evidence type="ECO:0000313" key="7">
    <source>
        <dbReference type="EMBL" id="CAG9110370.1"/>
    </source>
</evidence>
<dbReference type="PANTHER" id="PTHR18843">
    <property type="entry name" value="TORSIN-1A-INTERACTING PROTEIN"/>
    <property type="match status" value="1"/>
</dbReference>
<keyword evidence="8" id="KW-1185">Reference proteome</keyword>
<keyword evidence="2 6" id="KW-0812">Transmembrane</keyword>
<dbReference type="PANTHER" id="PTHR18843:SF7">
    <property type="entry name" value="LAMINA-ASSOCIATED POLYPEPTIDE 1B ISOFORM 1-RELATED"/>
    <property type="match status" value="1"/>
</dbReference>
<dbReference type="Proteomes" id="UP000653454">
    <property type="component" value="Unassembled WGS sequence"/>
</dbReference>
<evidence type="ECO:0000256" key="2">
    <source>
        <dbReference type="ARBA" id="ARBA00022692"/>
    </source>
</evidence>
<evidence type="ECO:0000256" key="5">
    <source>
        <dbReference type="SAM" id="MobiDB-lite"/>
    </source>
</evidence>
<evidence type="ECO:0000256" key="3">
    <source>
        <dbReference type="ARBA" id="ARBA00022989"/>
    </source>
</evidence>
<evidence type="ECO:0000256" key="1">
    <source>
        <dbReference type="ARBA" id="ARBA00004370"/>
    </source>
</evidence>
<dbReference type="GO" id="GO:0061024">
    <property type="term" value="P:membrane organization"/>
    <property type="evidence" value="ECO:0007669"/>
    <property type="project" value="TreeGrafter"/>
</dbReference>
<feature type="transmembrane region" description="Helical" evidence="6">
    <location>
        <begin position="115"/>
        <end position="137"/>
    </location>
</feature>
<dbReference type="GO" id="GO:0001671">
    <property type="term" value="F:ATPase activator activity"/>
    <property type="evidence" value="ECO:0007669"/>
    <property type="project" value="InterPro"/>
</dbReference>
<keyword evidence="4 6" id="KW-0472">Membrane</keyword>
<dbReference type="GO" id="GO:0016020">
    <property type="term" value="C:membrane"/>
    <property type="evidence" value="ECO:0007669"/>
    <property type="project" value="UniProtKB-SubCell"/>
</dbReference>
<organism evidence="7 8">
    <name type="scientific">Plutella xylostella</name>
    <name type="common">Diamondback moth</name>
    <name type="synonym">Plutella maculipennis</name>
    <dbReference type="NCBI Taxonomy" id="51655"/>
    <lineage>
        <taxon>Eukaryota</taxon>
        <taxon>Metazoa</taxon>
        <taxon>Ecdysozoa</taxon>
        <taxon>Arthropoda</taxon>
        <taxon>Hexapoda</taxon>
        <taxon>Insecta</taxon>
        <taxon>Pterygota</taxon>
        <taxon>Neoptera</taxon>
        <taxon>Endopterygota</taxon>
        <taxon>Lepidoptera</taxon>
        <taxon>Glossata</taxon>
        <taxon>Ditrysia</taxon>
        <taxon>Yponomeutoidea</taxon>
        <taxon>Plutellidae</taxon>
        <taxon>Plutella</taxon>
    </lineage>
</organism>
<dbReference type="EMBL" id="CAJHNJ030000012">
    <property type="protein sequence ID" value="CAG9110370.1"/>
    <property type="molecule type" value="Genomic_DNA"/>
</dbReference>
<keyword evidence="3 6" id="KW-1133">Transmembrane helix</keyword>
<proteinExistence type="predicted"/>
<dbReference type="AlphaFoldDB" id="A0A8S4E5F9"/>
<name>A0A8S4E5F9_PLUXY</name>